<accession>A0A0B1Q2S1</accession>
<dbReference type="RefSeq" id="WP_039187841.1">
    <property type="nucleotide sequence ID" value="NZ_JRFJ01000001.1"/>
</dbReference>
<evidence type="ECO:0000313" key="2">
    <source>
        <dbReference type="Proteomes" id="UP000030826"/>
    </source>
</evidence>
<name>A0A0B1Q2S1_9HYPH</name>
<comment type="caution">
    <text evidence="1">The sequence shown here is derived from an EMBL/GenBank/DDBJ whole genome shotgun (WGS) entry which is preliminary data.</text>
</comment>
<dbReference type="EMBL" id="JRFJ01000001">
    <property type="protein sequence ID" value="KHJ55133.1"/>
    <property type="molecule type" value="Genomic_DNA"/>
</dbReference>
<dbReference type="OrthoDB" id="8382332at2"/>
<reference evidence="1 2" key="1">
    <citation type="submission" date="2014-09" db="EMBL/GenBank/DDBJ databases">
        <title>Isolation and characterization of Aurantimonas altamirensis ON-56566 from clinical sample following a dog bite.</title>
        <authorList>
            <person name="Eshaghi A."/>
            <person name="Li A."/>
            <person name="Shahinas D."/>
            <person name="Bahn P."/>
            <person name="Kus J.V."/>
            <person name="Patel S.N."/>
        </authorList>
    </citation>
    <scope>NUCLEOTIDE SEQUENCE [LARGE SCALE GENOMIC DNA]</scope>
    <source>
        <strain evidence="1 2">ON-56566</strain>
    </source>
</reference>
<dbReference type="Proteomes" id="UP000030826">
    <property type="component" value="Unassembled WGS sequence"/>
</dbReference>
<sequence>MNLPIGGTTGLSHEHSEVISEAATWLAVQSPRPSPIVPELQRRFGLSAVDACQAIREAGLIRGRAL</sequence>
<gene>
    <name evidence="1" type="ORF">LA66_00125</name>
</gene>
<proteinExistence type="predicted"/>
<dbReference type="AlphaFoldDB" id="A0A0B1Q2S1"/>
<organism evidence="1 2">
    <name type="scientific">Aureimonas altamirensis</name>
    <dbReference type="NCBI Taxonomy" id="370622"/>
    <lineage>
        <taxon>Bacteria</taxon>
        <taxon>Pseudomonadati</taxon>
        <taxon>Pseudomonadota</taxon>
        <taxon>Alphaproteobacteria</taxon>
        <taxon>Hyphomicrobiales</taxon>
        <taxon>Aurantimonadaceae</taxon>
        <taxon>Aureimonas</taxon>
    </lineage>
</organism>
<evidence type="ECO:0000313" key="1">
    <source>
        <dbReference type="EMBL" id="KHJ55133.1"/>
    </source>
</evidence>
<dbReference type="STRING" id="370622.LA66_00125"/>
<protein>
    <submittedName>
        <fullName evidence="1">Uncharacterized protein</fullName>
    </submittedName>
</protein>